<evidence type="ECO:0000313" key="2">
    <source>
        <dbReference type="EMBL" id="WXA90098.1"/>
    </source>
</evidence>
<feature type="compositionally biased region" description="Basic and acidic residues" evidence="1">
    <location>
        <begin position="186"/>
        <end position="201"/>
    </location>
</feature>
<dbReference type="EMBL" id="CP089982">
    <property type="protein sequence ID" value="WXA90098.1"/>
    <property type="molecule type" value="Genomic_DNA"/>
</dbReference>
<name>A0ABZ2JYD9_9BACT</name>
<organism evidence="2 3">
    <name type="scientific">Pendulispora brunnea</name>
    <dbReference type="NCBI Taxonomy" id="2905690"/>
    <lineage>
        <taxon>Bacteria</taxon>
        <taxon>Pseudomonadati</taxon>
        <taxon>Myxococcota</taxon>
        <taxon>Myxococcia</taxon>
        <taxon>Myxococcales</taxon>
        <taxon>Sorangiineae</taxon>
        <taxon>Pendulisporaceae</taxon>
        <taxon>Pendulispora</taxon>
    </lineage>
</organism>
<sequence>MNSRSVALTLALFGCSQRPSCQKQPIDGRPHVVHVQEAVVALDYGQFYLKTGYTEGEDDLAVLDRAINGDGIAQGKNILIVLSPHQNNFKMPLRIERWSSEPPTDLEQWQEAFEASLKIDDFGLYYESPTLEGKVLETPPPGMYAVRIAGRGFVAHGWPGSTTPGDQWRIQLWPTKNLGPPKRVRAWSDPEAEHEADAVPE</sequence>
<protein>
    <submittedName>
        <fullName evidence="2">Uncharacterized protein</fullName>
    </submittedName>
</protein>
<keyword evidence="3" id="KW-1185">Reference proteome</keyword>
<evidence type="ECO:0000256" key="1">
    <source>
        <dbReference type="SAM" id="MobiDB-lite"/>
    </source>
</evidence>
<feature type="region of interest" description="Disordered" evidence="1">
    <location>
        <begin position="180"/>
        <end position="201"/>
    </location>
</feature>
<dbReference type="Proteomes" id="UP001379533">
    <property type="component" value="Chromosome"/>
</dbReference>
<dbReference type="PROSITE" id="PS51257">
    <property type="entry name" value="PROKAR_LIPOPROTEIN"/>
    <property type="match status" value="1"/>
</dbReference>
<evidence type="ECO:0000313" key="3">
    <source>
        <dbReference type="Proteomes" id="UP001379533"/>
    </source>
</evidence>
<accession>A0ABZ2JYD9</accession>
<reference evidence="2 3" key="1">
    <citation type="submission" date="2021-12" db="EMBL/GenBank/DDBJ databases">
        <title>Discovery of the Pendulisporaceae a myxobacterial family with distinct sporulation behavior and unique specialized metabolism.</title>
        <authorList>
            <person name="Garcia R."/>
            <person name="Popoff A."/>
            <person name="Bader C.D."/>
            <person name="Loehr J."/>
            <person name="Walesch S."/>
            <person name="Walt C."/>
            <person name="Boldt J."/>
            <person name="Bunk B."/>
            <person name="Haeckl F.J.F.P.J."/>
            <person name="Gunesch A.P."/>
            <person name="Birkelbach J."/>
            <person name="Nuebel U."/>
            <person name="Pietschmann T."/>
            <person name="Bach T."/>
            <person name="Mueller R."/>
        </authorList>
    </citation>
    <scope>NUCLEOTIDE SEQUENCE [LARGE SCALE GENOMIC DNA]</scope>
    <source>
        <strain evidence="2 3">MSr12523</strain>
    </source>
</reference>
<dbReference type="RefSeq" id="WP_394840711.1">
    <property type="nucleotide sequence ID" value="NZ_CP089982.1"/>
</dbReference>
<proteinExistence type="predicted"/>
<gene>
    <name evidence="2" type="ORF">LZC95_27010</name>
</gene>